<feature type="transmembrane region" description="Helical" evidence="7">
    <location>
        <begin position="12"/>
        <end position="28"/>
    </location>
</feature>
<keyword evidence="4 7" id="KW-0812">Transmembrane</keyword>
<evidence type="ECO:0000313" key="9">
    <source>
        <dbReference type="Proteomes" id="UP001222770"/>
    </source>
</evidence>
<dbReference type="PANTHER" id="PTHR30589:SF0">
    <property type="entry name" value="PHOSPHATIDYLGLYCEROL--PROLIPOPROTEIN DIACYLGLYCERYL TRANSFERASE"/>
    <property type="match status" value="1"/>
</dbReference>
<dbReference type="PANTHER" id="PTHR30589">
    <property type="entry name" value="PROLIPOPROTEIN DIACYLGLYCERYL TRANSFERASE"/>
    <property type="match status" value="1"/>
</dbReference>
<keyword evidence="3 8" id="KW-0808">Transferase</keyword>
<evidence type="ECO:0000256" key="1">
    <source>
        <dbReference type="ARBA" id="ARBA00007150"/>
    </source>
</evidence>
<feature type="transmembrane region" description="Helical" evidence="7">
    <location>
        <begin position="48"/>
        <end position="68"/>
    </location>
</feature>
<protein>
    <submittedName>
        <fullName evidence="8">Prolipoprotein diacylglyceryl transferase</fullName>
        <ecNumber evidence="8">2.4.99.-</ecNumber>
    </submittedName>
</protein>
<evidence type="ECO:0000256" key="5">
    <source>
        <dbReference type="ARBA" id="ARBA00022989"/>
    </source>
</evidence>
<accession>A0ABT6CFP5</accession>
<evidence type="ECO:0000313" key="8">
    <source>
        <dbReference type="EMBL" id="MDF8332652.1"/>
    </source>
</evidence>
<gene>
    <name evidence="8" type="ORF">POM99_05500</name>
</gene>
<feature type="transmembrane region" description="Helical" evidence="7">
    <location>
        <begin position="105"/>
        <end position="127"/>
    </location>
</feature>
<evidence type="ECO:0000256" key="4">
    <source>
        <dbReference type="ARBA" id="ARBA00022692"/>
    </source>
</evidence>
<evidence type="ECO:0000256" key="3">
    <source>
        <dbReference type="ARBA" id="ARBA00022679"/>
    </source>
</evidence>
<name>A0ABT6CFP5_9SPHN</name>
<comment type="similarity">
    <text evidence="1">Belongs to the Lgt family.</text>
</comment>
<dbReference type="Pfam" id="PF01790">
    <property type="entry name" value="LGT"/>
    <property type="match status" value="1"/>
</dbReference>
<keyword evidence="2" id="KW-1003">Cell membrane</keyword>
<feature type="transmembrane region" description="Helical" evidence="7">
    <location>
        <begin position="74"/>
        <end position="93"/>
    </location>
</feature>
<dbReference type="RefSeq" id="WP_277275858.1">
    <property type="nucleotide sequence ID" value="NZ_JAROCY010000004.1"/>
</dbReference>
<dbReference type="EMBL" id="JAROCY010000004">
    <property type="protein sequence ID" value="MDF8332652.1"/>
    <property type="molecule type" value="Genomic_DNA"/>
</dbReference>
<keyword evidence="6 7" id="KW-0472">Membrane</keyword>
<keyword evidence="9" id="KW-1185">Reference proteome</keyword>
<keyword evidence="5 7" id="KW-1133">Transmembrane helix</keyword>
<dbReference type="GO" id="GO:0016757">
    <property type="term" value="F:glycosyltransferase activity"/>
    <property type="evidence" value="ECO:0007669"/>
    <property type="project" value="UniProtKB-KW"/>
</dbReference>
<proteinExistence type="inferred from homology"/>
<feature type="transmembrane region" description="Helical" evidence="7">
    <location>
        <begin position="183"/>
        <end position="201"/>
    </location>
</feature>
<dbReference type="Proteomes" id="UP001222770">
    <property type="component" value="Unassembled WGS sequence"/>
</dbReference>
<sequence>MIELPTHPLAHYAGDLLAWTCASAAAWWQHRRWPAQAQSLARRTEPGYFMALALGALAGAWIVGTLALAPRGFVPSHSIAGALAGAITGVELWKWRHGVTGSTGGAFVLPICTGIAVGRLGCLFSGLPDMTFGTPTALPWSVDLGDGVPRHPVQLYEGLAMALFAMAYLRARNRHAHWAQAHAFHAMVIVYAAQRFVWEFLKPYPPLVGPFNLFHLLCGGLIAYGIIWWRRDHARESAA</sequence>
<keyword evidence="8" id="KW-0328">Glycosyltransferase</keyword>
<reference evidence="8 9" key="1">
    <citation type="submission" date="2023-03" db="EMBL/GenBank/DDBJ databases">
        <title>Novosphingobium cyanobacteriorum sp. nov., isolated from a eutrophic reservoir during the Microcystis bloom period.</title>
        <authorList>
            <person name="Kang M."/>
            <person name="Le V."/>
            <person name="Ko S.-R."/>
            <person name="Lee S.-A."/>
            <person name="Ahn C.-Y."/>
        </authorList>
    </citation>
    <scope>NUCLEOTIDE SEQUENCE [LARGE SCALE GENOMIC DNA]</scope>
    <source>
        <strain evidence="8 9">HBC54</strain>
    </source>
</reference>
<dbReference type="EC" id="2.4.99.-" evidence="8"/>
<evidence type="ECO:0000256" key="7">
    <source>
        <dbReference type="SAM" id="Phobius"/>
    </source>
</evidence>
<evidence type="ECO:0000256" key="2">
    <source>
        <dbReference type="ARBA" id="ARBA00022475"/>
    </source>
</evidence>
<comment type="caution">
    <text evidence="8">The sequence shown here is derived from an EMBL/GenBank/DDBJ whole genome shotgun (WGS) entry which is preliminary data.</text>
</comment>
<organism evidence="8 9">
    <name type="scientific">Novosphingobium cyanobacteriorum</name>
    <dbReference type="NCBI Taxonomy" id="3024215"/>
    <lineage>
        <taxon>Bacteria</taxon>
        <taxon>Pseudomonadati</taxon>
        <taxon>Pseudomonadota</taxon>
        <taxon>Alphaproteobacteria</taxon>
        <taxon>Sphingomonadales</taxon>
        <taxon>Sphingomonadaceae</taxon>
        <taxon>Novosphingobium</taxon>
    </lineage>
</organism>
<feature type="transmembrane region" description="Helical" evidence="7">
    <location>
        <begin position="153"/>
        <end position="171"/>
    </location>
</feature>
<dbReference type="InterPro" id="IPR001640">
    <property type="entry name" value="Lgt"/>
</dbReference>
<feature type="transmembrane region" description="Helical" evidence="7">
    <location>
        <begin position="207"/>
        <end position="229"/>
    </location>
</feature>
<evidence type="ECO:0000256" key="6">
    <source>
        <dbReference type="ARBA" id="ARBA00023136"/>
    </source>
</evidence>